<gene>
    <name evidence="10" type="ORF">H8R02_00235</name>
</gene>
<dbReference type="Proteomes" id="UP000596827">
    <property type="component" value="Unassembled WGS sequence"/>
</dbReference>
<evidence type="ECO:0000256" key="7">
    <source>
        <dbReference type="ARBA" id="ARBA00023136"/>
    </source>
</evidence>
<feature type="transmembrane region" description="Helical" evidence="9">
    <location>
        <begin position="188"/>
        <end position="211"/>
    </location>
</feature>
<evidence type="ECO:0000256" key="3">
    <source>
        <dbReference type="ARBA" id="ARBA00022475"/>
    </source>
</evidence>
<dbReference type="GO" id="GO:0022857">
    <property type="term" value="F:transmembrane transporter activity"/>
    <property type="evidence" value="ECO:0007669"/>
    <property type="project" value="InterPro"/>
</dbReference>
<evidence type="ECO:0000256" key="4">
    <source>
        <dbReference type="ARBA" id="ARBA00022692"/>
    </source>
</evidence>
<dbReference type="Pfam" id="PF02653">
    <property type="entry name" value="BPD_transp_2"/>
    <property type="match status" value="1"/>
</dbReference>
<dbReference type="InterPro" id="IPR052157">
    <property type="entry name" value="BCAA_transport_permease"/>
</dbReference>
<evidence type="ECO:0000256" key="1">
    <source>
        <dbReference type="ARBA" id="ARBA00004651"/>
    </source>
</evidence>
<evidence type="ECO:0000256" key="8">
    <source>
        <dbReference type="ARBA" id="ARBA00037998"/>
    </source>
</evidence>
<dbReference type="EMBL" id="JACORU010000001">
    <property type="protein sequence ID" value="MBC5762861.1"/>
    <property type="molecule type" value="Genomic_DNA"/>
</dbReference>
<dbReference type="PANTHER" id="PTHR11795:SF451">
    <property type="entry name" value="ABC TRANSPORTER PERMEASE PROTEIN"/>
    <property type="match status" value="1"/>
</dbReference>
<dbReference type="GO" id="GO:0005886">
    <property type="term" value="C:plasma membrane"/>
    <property type="evidence" value="ECO:0007669"/>
    <property type="project" value="UniProtKB-SubCell"/>
</dbReference>
<keyword evidence="7 9" id="KW-0472">Membrane</keyword>
<proteinExistence type="inferred from homology"/>
<dbReference type="AlphaFoldDB" id="A0A923S061"/>
<comment type="subcellular location">
    <subcellularLocation>
        <location evidence="1">Cell membrane</location>
        <topology evidence="1">Multi-pass membrane protein</topology>
    </subcellularLocation>
</comment>
<comment type="caution">
    <text evidence="10">The sequence shown here is derived from an EMBL/GenBank/DDBJ whole genome shotgun (WGS) entry which is preliminary data.</text>
</comment>
<reference evidence="10" key="1">
    <citation type="submission" date="2020-08" db="EMBL/GenBank/DDBJ databases">
        <title>Ramlibacter sp. GTP1 16S ribosomal RNA gene genome sequencing and assembly.</title>
        <authorList>
            <person name="Kang M."/>
        </authorList>
    </citation>
    <scope>NUCLEOTIDE SEQUENCE</scope>
    <source>
        <strain evidence="10">GTP1</strain>
    </source>
</reference>
<comment type="similarity">
    <text evidence="8">Belongs to the binding-protein-dependent transport system permease family. LivHM subfamily.</text>
</comment>
<name>A0A923S061_9BURK</name>
<keyword evidence="11" id="KW-1185">Reference proteome</keyword>
<evidence type="ECO:0000256" key="5">
    <source>
        <dbReference type="ARBA" id="ARBA00022970"/>
    </source>
</evidence>
<keyword evidence="6 9" id="KW-1133">Transmembrane helix</keyword>
<keyword evidence="4 9" id="KW-0812">Transmembrane</keyword>
<feature type="transmembrane region" description="Helical" evidence="9">
    <location>
        <begin position="231"/>
        <end position="252"/>
    </location>
</feature>
<evidence type="ECO:0000256" key="6">
    <source>
        <dbReference type="ARBA" id="ARBA00022989"/>
    </source>
</evidence>
<protein>
    <submittedName>
        <fullName evidence="10">Branched-chain amino acid ABC transporter permease</fullName>
    </submittedName>
</protein>
<feature type="transmembrane region" description="Helical" evidence="9">
    <location>
        <begin position="6"/>
        <end position="29"/>
    </location>
</feature>
<dbReference type="InterPro" id="IPR001851">
    <property type="entry name" value="ABC_transp_permease"/>
</dbReference>
<keyword evidence="3" id="KW-1003">Cell membrane</keyword>
<dbReference type="PANTHER" id="PTHR11795">
    <property type="entry name" value="BRANCHED-CHAIN AMINO ACID TRANSPORT SYSTEM PERMEASE PROTEIN LIVH"/>
    <property type="match status" value="1"/>
</dbReference>
<feature type="transmembrane region" description="Helical" evidence="9">
    <location>
        <begin position="264"/>
        <end position="282"/>
    </location>
</feature>
<dbReference type="RefSeq" id="WP_187079346.1">
    <property type="nucleotide sequence ID" value="NZ_JACORU010000001.1"/>
</dbReference>
<dbReference type="GO" id="GO:0006865">
    <property type="term" value="P:amino acid transport"/>
    <property type="evidence" value="ECO:0007669"/>
    <property type="project" value="UniProtKB-KW"/>
</dbReference>
<evidence type="ECO:0000313" key="11">
    <source>
        <dbReference type="Proteomes" id="UP000596827"/>
    </source>
</evidence>
<feature type="transmembrane region" description="Helical" evidence="9">
    <location>
        <begin position="96"/>
        <end position="116"/>
    </location>
</feature>
<keyword evidence="2" id="KW-0813">Transport</keyword>
<dbReference type="CDD" id="cd06582">
    <property type="entry name" value="TM_PBP1_LivH_like"/>
    <property type="match status" value="1"/>
</dbReference>
<keyword evidence="5" id="KW-0029">Amino-acid transport</keyword>
<evidence type="ECO:0000313" key="10">
    <source>
        <dbReference type="EMBL" id="MBC5762861.1"/>
    </source>
</evidence>
<sequence length="290" mass="30708">MDYLVQLLVSGLAVGLVYGFIGMGFAMIYRATGVVNFAQGELMMLVAYIGFTLVGAFKLGFWSLLLASIAVSMLAGLLVELLLIRPMLGQPVFSTVMVTIGLAVIIRSVVVLIWGADPMPLTTGLPTTPIRIGPAGIYPAQLYALCIMAAVVAALWLFFRYSRTGIAMRATANLQTTALLMGINVKRIFALSWALSAGLAAIAGVLVGVIYDLNPGMWLTGLRSFPAVILGGLDSVFGAALGGVLIGLVENLSEGYIGRGMKEIAGFVLILVVLMVRPYGLFGKAEIERV</sequence>
<evidence type="ECO:0000256" key="2">
    <source>
        <dbReference type="ARBA" id="ARBA00022448"/>
    </source>
</evidence>
<organism evidence="10 11">
    <name type="scientific">Ramlibacter albus</name>
    <dbReference type="NCBI Taxonomy" id="2079448"/>
    <lineage>
        <taxon>Bacteria</taxon>
        <taxon>Pseudomonadati</taxon>
        <taxon>Pseudomonadota</taxon>
        <taxon>Betaproteobacteria</taxon>
        <taxon>Burkholderiales</taxon>
        <taxon>Comamonadaceae</taxon>
        <taxon>Ramlibacter</taxon>
    </lineage>
</organism>
<evidence type="ECO:0000256" key="9">
    <source>
        <dbReference type="SAM" id="Phobius"/>
    </source>
</evidence>
<feature type="transmembrane region" description="Helical" evidence="9">
    <location>
        <begin position="41"/>
        <end position="59"/>
    </location>
</feature>
<accession>A0A923S061</accession>
<feature type="transmembrane region" description="Helical" evidence="9">
    <location>
        <begin position="136"/>
        <end position="159"/>
    </location>
</feature>